<gene>
    <name evidence="12" type="ORF">BXY53_2218</name>
</gene>
<organism evidence="12 13">
    <name type="scientific">Dichotomicrobium thermohalophilum</name>
    <dbReference type="NCBI Taxonomy" id="933063"/>
    <lineage>
        <taxon>Bacteria</taxon>
        <taxon>Pseudomonadati</taxon>
        <taxon>Pseudomonadota</taxon>
        <taxon>Alphaproteobacteria</taxon>
        <taxon>Hyphomicrobiales</taxon>
        <taxon>Hyphomicrobiaceae</taxon>
        <taxon>Dichotomicrobium</taxon>
    </lineage>
</organism>
<dbReference type="SUPFAM" id="SSF102114">
    <property type="entry name" value="Radical SAM enzymes"/>
    <property type="match status" value="1"/>
</dbReference>
<comment type="pathway">
    <text evidence="2">Cofactor biosynthesis; coenzyme F0 biosynthesis.</text>
</comment>
<protein>
    <recommendedName>
        <fullName evidence="3">7,8-didemethyl-8-hydroxy-5-deazariboflavin synthase</fullName>
        <ecNumber evidence="3">4.3.1.32</ecNumber>
    </recommendedName>
</protein>
<dbReference type="InterPro" id="IPR034405">
    <property type="entry name" value="F420"/>
</dbReference>
<dbReference type="Gene3D" id="3.20.20.70">
    <property type="entry name" value="Aldolase class I"/>
    <property type="match status" value="1"/>
</dbReference>
<dbReference type="GO" id="GO:0016765">
    <property type="term" value="F:transferase activity, transferring alkyl or aryl (other than methyl) groups"/>
    <property type="evidence" value="ECO:0007669"/>
    <property type="project" value="InterPro"/>
</dbReference>
<dbReference type="InterPro" id="IPR013785">
    <property type="entry name" value="Aldolase_TIM"/>
</dbReference>
<dbReference type="GO" id="GO:0044689">
    <property type="term" value="F:7,8-didemethyl-8-hydroxy-5-deazariboflavin synthase activity"/>
    <property type="evidence" value="ECO:0007669"/>
    <property type="project" value="UniProtKB-EC"/>
</dbReference>
<evidence type="ECO:0000256" key="9">
    <source>
        <dbReference type="ARBA" id="ARBA00023239"/>
    </source>
</evidence>
<evidence type="ECO:0000256" key="8">
    <source>
        <dbReference type="ARBA" id="ARBA00023014"/>
    </source>
</evidence>
<dbReference type="InterPro" id="IPR006638">
    <property type="entry name" value="Elp3/MiaA/NifB-like_rSAM"/>
</dbReference>
<evidence type="ECO:0000256" key="2">
    <source>
        <dbReference type="ARBA" id="ARBA00004712"/>
    </source>
</evidence>
<feature type="domain" description="Radical SAM core" evidence="11">
    <location>
        <begin position="52"/>
        <end position="298"/>
    </location>
</feature>
<dbReference type="CDD" id="cd01335">
    <property type="entry name" value="Radical_SAM"/>
    <property type="match status" value="1"/>
</dbReference>
<dbReference type="GO" id="GO:0051539">
    <property type="term" value="F:4 iron, 4 sulfur cluster binding"/>
    <property type="evidence" value="ECO:0007669"/>
    <property type="project" value="UniProtKB-KW"/>
</dbReference>
<comment type="caution">
    <text evidence="12">The sequence shown here is derived from an EMBL/GenBank/DDBJ whole genome shotgun (WGS) entry which is preliminary data.</text>
</comment>
<keyword evidence="8" id="KW-0411">Iron-sulfur</keyword>
<dbReference type="GO" id="GO:0046872">
    <property type="term" value="F:metal ion binding"/>
    <property type="evidence" value="ECO:0007669"/>
    <property type="project" value="UniProtKB-KW"/>
</dbReference>
<dbReference type="PANTHER" id="PTHR43076">
    <property type="entry name" value="FO SYNTHASE (COFH)"/>
    <property type="match status" value="1"/>
</dbReference>
<dbReference type="NCBIfam" id="TIGR03550">
    <property type="entry name" value="F420_cofG"/>
    <property type="match status" value="1"/>
</dbReference>
<evidence type="ECO:0000256" key="10">
    <source>
        <dbReference type="ARBA" id="ARBA00048974"/>
    </source>
</evidence>
<dbReference type="SFLD" id="SFLDG01388">
    <property type="entry name" value="7_8-didemethyl-8-hydroxy-5-dea"/>
    <property type="match status" value="1"/>
</dbReference>
<keyword evidence="4" id="KW-0004">4Fe-4S</keyword>
<evidence type="ECO:0000256" key="5">
    <source>
        <dbReference type="ARBA" id="ARBA00022691"/>
    </source>
</evidence>
<dbReference type="PROSITE" id="PS51918">
    <property type="entry name" value="RADICAL_SAM"/>
    <property type="match status" value="1"/>
</dbReference>
<evidence type="ECO:0000256" key="7">
    <source>
        <dbReference type="ARBA" id="ARBA00023004"/>
    </source>
</evidence>
<keyword evidence="6" id="KW-0479">Metal-binding</keyword>
<dbReference type="SFLD" id="SFLDS00029">
    <property type="entry name" value="Radical_SAM"/>
    <property type="match status" value="1"/>
</dbReference>
<dbReference type="EC" id="4.3.1.32" evidence="3"/>
<evidence type="ECO:0000256" key="1">
    <source>
        <dbReference type="ARBA" id="ARBA00001966"/>
    </source>
</evidence>
<dbReference type="InterPro" id="IPR007197">
    <property type="entry name" value="rSAM"/>
</dbReference>
<dbReference type="AlphaFoldDB" id="A0A397PDS7"/>
<evidence type="ECO:0000256" key="3">
    <source>
        <dbReference type="ARBA" id="ARBA00012126"/>
    </source>
</evidence>
<dbReference type="SFLD" id="SFLDG01064">
    <property type="entry name" value="F420__menaquinone_cofactor_bio"/>
    <property type="match status" value="1"/>
</dbReference>
<keyword evidence="7" id="KW-0408">Iron</keyword>
<evidence type="ECO:0000313" key="13">
    <source>
        <dbReference type="Proteomes" id="UP000266273"/>
    </source>
</evidence>
<keyword evidence="9" id="KW-0456">Lyase</keyword>
<evidence type="ECO:0000259" key="11">
    <source>
        <dbReference type="PROSITE" id="PS51918"/>
    </source>
</evidence>
<dbReference type="SFLD" id="SFLDF00294">
    <property type="entry name" value="7_8-didemethyl-8-hydroxy-5-dea"/>
    <property type="match status" value="1"/>
</dbReference>
<dbReference type="Pfam" id="PF04055">
    <property type="entry name" value="Radical_SAM"/>
    <property type="match status" value="1"/>
</dbReference>
<dbReference type="SMART" id="SM00729">
    <property type="entry name" value="Elp3"/>
    <property type="match status" value="1"/>
</dbReference>
<reference evidence="12 13" key="1">
    <citation type="submission" date="2018-08" db="EMBL/GenBank/DDBJ databases">
        <title>Genomic Encyclopedia of Archaeal and Bacterial Type Strains, Phase II (KMG-II): from individual species to whole genera.</title>
        <authorList>
            <person name="Goeker M."/>
        </authorList>
    </citation>
    <scope>NUCLEOTIDE SEQUENCE [LARGE SCALE GENOMIC DNA]</scope>
    <source>
        <strain evidence="12 13">DSM 5002</strain>
    </source>
</reference>
<keyword evidence="13" id="KW-1185">Reference proteome</keyword>
<dbReference type="EMBL" id="QXDF01000002">
    <property type="protein sequence ID" value="RIA47656.1"/>
    <property type="molecule type" value="Genomic_DNA"/>
</dbReference>
<proteinExistence type="predicted"/>
<keyword evidence="5" id="KW-0949">S-adenosyl-L-methionine</keyword>
<dbReference type="Proteomes" id="UP000266273">
    <property type="component" value="Unassembled WGS sequence"/>
</dbReference>
<sequence>MMTRSAEQSLALARNGERLSDAEALALLDIATPQALSEAAEALCLAGHGHAITYSKKVFIPLTKLCRDVCHYCTFAHPPRDGTPAFLSEDEVLEIARAGADAGCNEALFTLGDKPELRYRAAREALDAMGFATTLDYLEQAARRVIEETGLLPHLNPGLMDEDTMRRLRRVSVSQGIMLESASERLCEPGGPHYGSPDKAPKARLETIAAAGRAGVPFTTGILIGIGETRRERIETLLAIRALHEQYGHIQEVIVQNFRAKPGTRMSAAAEPALDEQVWTIAVARLMFGPQMNIQSPPNLRPEGLAPLVRAGLNDWGVSRP</sequence>
<dbReference type="UniPathway" id="UPA00072"/>
<dbReference type="RefSeq" id="WP_342634973.1">
    <property type="nucleotide sequence ID" value="NZ_QXDF01000002.1"/>
</dbReference>
<evidence type="ECO:0000256" key="6">
    <source>
        <dbReference type="ARBA" id="ARBA00022723"/>
    </source>
</evidence>
<dbReference type="PANTHER" id="PTHR43076:SF15">
    <property type="entry name" value="7,8-DIDEMETHYL-8-HYDROXY-5-DEAZARIBOFLAVIN SYNTHASE"/>
    <property type="match status" value="1"/>
</dbReference>
<evidence type="ECO:0000313" key="12">
    <source>
        <dbReference type="EMBL" id="RIA47656.1"/>
    </source>
</evidence>
<dbReference type="InterPro" id="IPR058240">
    <property type="entry name" value="rSAM_sf"/>
</dbReference>
<comment type="catalytic activity">
    <reaction evidence="10">
        <text>5-amino-5-(4-hydroxybenzyl)-6-(D-ribitylimino)-5,6-dihydrouracil + S-adenosyl-L-methionine = 7,8-didemethyl-8-hydroxy-5-deazariboflavin + 5'-deoxyadenosine + L-methionine + NH4(+) + H(+)</text>
        <dbReference type="Rhea" id="RHEA:55204"/>
        <dbReference type="ChEBI" id="CHEBI:15378"/>
        <dbReference type="ChEBI" id="CHEBI:17319"/>
        <dbReference type="ChEBI" id="CHEBI:28938"/>
        <dbReference type="ChEBI" id="CHEBI:57844"/>
        <dbReference type="ChEBI" id="CHEBI:59789"/>
        <dbReference type="ChEBI" id="CHEBI:59904"/>
        <dbReference type="ChEBI" id="CHEBI:85936"/>
        <dbReference type="EC" id="4.3.1.32"/>
    </reaction>
</comment>
<dbReference type="InterPro" id="IPR019939">
    <property type="entry name" value="CofG_family"/>
</dbReference>
<accession>A0A397PDS7</accession>
<name>A0A397PDS7_9HYPH</name>
<evidence type="ECO:0000256" key="4">
    <source>
        <dbReference type="ARBA" id="ARBA00022485"/>
    </source>
</evidence>
<dbReference type="NCBIfam" id="NF004884">
    <property type="entry name" value="PRK06245.1"/>
    <property type="match status" value="1"/>
</dbReference>
<comment type="cofactor">
    <cofactor evidence="1">
        <name>[4Fe-4S] cluster</name>
        <dbReference type="ChEBI" id="CHEBI:49883"/>
    </cofactor>
</comment>